<proteinExistence type="predicted"/>
<dbReference type="EMBL" id="CABIJS010000044">
    <property type="protein sequence ID" value="VUZ40751.1"/>
    <property type="molecule type" value="Genomic_DNA"/>
</dbReference>
<protein>
    <submittedName>
        <fullName evidence="1">Uncharacterized protein</fullName>
    </submittedName>
</protein>
<accession>A0A564Y0F1</accession>
<evidence type="ECO:0000313" key="1">
    <source>
        <dbReference type="EMBL" id="VUZ40751.1"/>
    </source>
</evidence>
<feature type="non-terminal residue" evidence="1">
    <location>
        <position position="168"/>
    </location>
</feature>
<dbReference type="AlphaFoldDB" id="A0A564Y0F1"/>
<dbReference type="Proteomes" id="UP000321570">
    <property type="component" value="Unassembled WGS sequence"/>
</dbReference>
<evidence type="ECO:0000313" key="2">
    <source>
        <dbReference type="Proteomes" id="UP000321570"/>
    </source>
</evidence>
<gene>
    <name evidence="1" type="ORF">WMSIL1_LOCUS1800</name>
</gene>
<keyword evidence="2" id="KW-1185">Reference proteome</keyword>
<reference evidence="1 2" key="1">
    <citation type="submission" date="2019-07" db="EMBL/GenBank/DDBJ databases">
        <authorList>
            <person name="Jastrzebski P J."/>
            <person name="Paukszto L."/>
            <person name="Jastrzebski P J."/>
        </authorList>
    </citation>
    <scope>NUCLEOTIDE SEQUENCE [LARGE SCALE GENOMIC DNA]</scope>
    <source>
        <strain evidence="1 2">WMS-il1</strain>
    </source>
</reference>
<name>A0A564Y0F1_HYMDI</name>
<organism evidence="1 2">
    <name type="scientific">Hymenolepis diminuta</name>
    <name type="common">Rat tapeworm</name>
    <dbReference type="NCBI Taxonomy" id="6216"/>
    <lineage>
        <taxon>Eukaryota</taxon>
        <taxon>Metazoa</taxon>
        <taxon>Spiralia</taxon>
        <taxon>Lophotrochozoa</taxon>
        <taxon>Platyhelminthes</taxon>
        <taxon>Cestoda</taxon>
        <taxon>Eucestoda</taxon>
        <taxon>Cyclophyllidea</taxon>
        <taxon>Hymenolepididae</taxon>
        <taxon>Hymenolepis</taxon>
    </lineage>
</organism>
<sequence length="168" mass="19503">MCTKARNIVNHLNAFQRIIELNLTPRERSADSDVLPVYVMRKPSRADARIKLPEEFVKRIKLNTPESTPRLWLEFYNELCRGAKRLPFIFPDTSRIKKMLIAANRCYERLKTSFIPFEDESEFDVERFLEAILPRPKSALAILIYRDIDHLPNARSVAPDPGDCSNQA</sequence>